<keyword evidence="7 9" id="KW-0808">Transferase</keyword>
<dbReference type="InterPro" id="IPR051085">
    <property type="entry name" value="MB_O-acyltransferase"/>
</dbReference>
<feature type="transmembrane region" description="Helical" evidence="8">
    <location>
        <begin position="397"/>
        <end position="416"/>
    </location>
</feature>
<keyword evidence="4 8" id="KW-0812">Transmembrane</keyword>
<name>A0ABX1VAD4_9PLAN</name>
<sequence>MLLGASYLFYGWWDWRFCGLLFATSLIDYLIAGRIAAEERPRRRRCWLWLSVGTNLGALGFFKYYGFFTDSVRAGFTALGLETSLPTLSVVLPVGISFYTFQSLSYVVDVYRGRLEPAKRASDYLVYVAFFPQLVAGPIERGSHLLPQFLRPRRFDPAWAAEGGRLILWGLVQKLVLADNLGRYFVDPTYDSPEGHGTLVLAFATACFAFQIYCDFAGYSNIAIGLSRTLGFDLMRNFAYPYFSRSPAEFWRRWHISLSTWFRDYLYIPLGGNRCGPGRQAFNLLFTFLVSGLWHGPAWTFLVWGGLNGLGVLPSLLPSSSGNSRSGGGPDEPPCGRGWLPSITDVVQMGGTFAFICLTWVFFRSETFADAWVVLTGLTQPENGLEELKSAGTISGYWSLLLAALLAGYLLWEWAARERPFPLSIGDWPVWVRWPVYVALGWTIILMYPQASGAFIYFQF</sequence>
<evidence type="ECO:0000256" key="1">
    <source>
        <dbReference type="ARBA" id="ARBA00004651"/>
    </source>
</evidence>
<dbReference type="InterPro" id="IPR024194">
    <property type="entry name" value="Ac/AlaTfrase_AlgI/DltB"/>
</dbReference>
<feature type="transmembrane region" description="Helical" evidence="8">
    <location>
        <begin position="284"/>
        <end position="307"/>
    </location>
</feature>
<dbReference type="InterPro" id="IPR004299">
    <property type="entry name" value="MBOAT_fam"/>
</dbReference>
<dbReference type="GO" id="GO:0016746">
    <property type="term" value="F:acyltransferase activity"/>
    <property type="evidence" value="ECO:0007669"/>
    <property type="project" value="UniProtKB-KW"/>
</dbReference>
<dbReference type="PANTHER" id="PTHR13285">
    <property type="entry name" value="ACYLTRANSFERASE"/>
    <property type="match status" value="1"/>
</dbReference>
<gene>
    <name evidence="9" type="primary">patA</name>
    <name evidence="9" type="ORF">LzC2_07530</name>
</gene>
<dbReference type="Proteomes" id="UP000609651">
    <property type="component" value="Unassembled WGS sequence"/>
</dbReference>
<dbReference type="RefSeq" id="WP_171183915.1">
    <property type="nucleotide sequence ID" value="NZ_WTPX01000014.1"/>
</dbReference>
<evidence type="ECO:0000256" key="4">
    <source>
        <dbReference type="ARBA" id="ARBA00022692"/>
    </source>
</evidence>
<feature type="transmembrane region" description="Helical" evidence="8">
    <location>
        <begin position="436"/>
        <end position="458"/>
    </location>
</feature>
<dbReference type="EC" id="2.3.1.-" evidence="9"/>
<evidence type="ECO:0000313" key="10">
    <source>
        <dbReference type="Proteomes" id="UP000609651"/>
    </source>
</evidence>
<comment type="caution">
    <text evidence="9">The sequence shown here is derived from an EMBL/GenBank/DDBJ whole genome shotgun (WGS) entry which is preliminary data.</text>
</comment>
<evidence type="ECO:0000256" key="3">
    <source>
        <dbReference type="ARBA" id="ARBA00022475"/>
    </source>
</evidence>
<accession>A0ABX1VAD4</accession>
<dbReference type="InterPro" id="IPR028362">
    <property type="entry name" value="AlgI"/>
</dbReference>
<proteinExistence type="inferred from homology"/>
<keyword evidence="7 9" id="KW-0012">Acyltransferase</keyword>
<keyword evidence="3 7" id="KW-1003">Cell membrane</keyword>
<organism evidence="9 10">
    <name type="scientific">Alienimonas chondri</name>
    <dbReference type="NCBI Taxonomy" id="2681879"/>
    <lineage>
        <taxon>Bacteria</taxon>
        <taxon>Pseudomonadati</taxon>
        <taxon>Planctomycetota</taxon>
        <taxon>Planctomycetia</taxon>
        <taxon>Planctomycetales</taxon>
        <taxon>Planctomycetaceae</taxon>
        <taxon>Alienimonas</taxon>
    </lineage>
</organism>
<comment type="subcellular location">
    <subcellularLocation>
        <location evidence="1">Cell membrane</location>
        <topology evidence="1">Multi-pass membrane protein</topology>
    </subcellularLocation>
</comment>
<dbReference type="PANTHER" id="PTHR13285:SF18">
    <property type="entry name" value="PROTEIN-CYSTEINE N-PALMITOYLTRANSFERASE RASP"/>
    <property type="match status" value="1"/>
</dbReference>
<evidence type="ECO:0000256" key="6">
    <source>
        <dbReference type="ARBA" id="ARBA00023136"/>
    </source>
</evidence>
<reference evidence="9 10" key="1">
    <citation type="journal article" date="2020" name="Syst. Appl. Microbiol.">
        <title>Alienimonas chondri sp. nov., a novel planctomycete isolated from the biofilm of the red alga Chondrus crispus.</title>
        <authorList>
            <person name="Vitorino I."/>
            <person name="Albuquerque L."/>
            <person name="Wiegand S."/>
            <person name="Kallscheuer N."/>
            <person name="da Costa M.S."/>
            <person name="Lobo-da-Cunha A."/>
            <person name="Jogler C."/>
            <person name="Lage O.M."/>
        </authorList>
    </citation>
    <scope>NUCLEOTIDE SEQUENCE [LARGE SCALE GENOMIC DNA]</scope>
    <source>
        <strain evidence="9 10">LzC2</strain>
    </source>
</reference>
<dbReference type="Pfam" id="PF03062">
    <property type="entry name" value="MBOAT"/>
    <property type="match status" value="1"/>
</dbReference>
<evidence type="ECO:0000256" key="2">
    <source>
        <dbReference type="ARBA" id="ARBA00010323"/>
    </source>
</evidence>
<feature type="transmembrane region" description="Helical" evidence="8">
    <location>
        <begin position="88"/>
        <end position="111"/>
    </location>
</feature>
<evidence type="ECO:0000256" key="8">
    <source>
        <dbReference type="SAM" id="Phobius"/>
    </source>
</evidence>
<protein>
    <submittedName>
        <fullName evidence="9">Peptidoglycan O-acetyltransferase</fullName>
        <ecNumber evidence="9">2.3.1.-</ecNumber>
    </submittedName>
</protein>
<comment type="similarity">
    <text evidence="2 7">Belongs to the membrane-bound acyltransferase family.</text>
</comment>
<keyword evidence="5 8" id="KW-1133">Transmembrane helix</keyword>
<dbReference type="PIRSF" id="PIRSF500217">
    <property type="entry name" value="AlgI"/>
    <property type="match status" value="1"/>
</dbReference>
<dbReference type="PIRSF" id="PIRSF016636">
    <property type="entry name" value="AlgI_DltB"/>
    <property type="match status" value="1"/>
</dbReference>
<evidence type="ECO:0000256" key="7">
    <source>
        <dbReference type="PIRNR" id="PIRNR016636"/>
    </source>
</evidence>
<feature type="transmembrane region" description="Helical" evidence="8">
    <location>
        <begin position="346"/>
        <end position="363"/>
    </location>
</feature>
<feature type="transmembrane region" description="Helical" evidence="8">
    <location>
        <begin position="47"/>
        <end position="68"/>
    </location>
</feature>
<feature type="transmembrane region" description="Helical" evidence="8">
    <location>
        <begin position="12"/>
        <end position="35"/>
    </location>
</feature>
<keyword evidence="10" id="KW-1185">Reference proteome</keyword>
<keyword evidence="6 7" id="KW-0472">Membrane</keyword>
<evidence type="ECO:0000313" key="9">
    <source>
        <dbReference type="EMBL" id="NNJ24694.1"/>
    </source>
</evidence>
<evidence type="ECO:0000256" key="5">
    <source>
        <dbReference type="ARBA" id="ARBA00022989"/>
    </source>
</evidence>
<dbReference type="EMBL" id="WTPX01000014">
    <property type="protein sequence ID" value="NNJ24694.1"/>
    <property type="molecule type" value="Genomic_DNA"/>
</dbReference>